<dbReference type="SUPFAM" id="SSF56204">
    <property type="entry name" value="Hect, E3 ligase catalytic domain"/>
    <property type="match status" value="1"/>
</dbReference>
<evidence type="ECO:0000256" key="1">
    <source>
        <dbReference type="ARBA" id="ARBA00000885"/>
    </source>
</evidence>
<keyword evidence="8" id="KW-1133">Transmembrane helix</keyword>
<evidence type="ECO:0000256" key="4">
    <source>
        <dbReference type="ARBA" id="ARBA00022490"/>
    </source>
</evidence>
<dbReference type="AlphaFoldDB" id="A0A0M4EMJ8"/>
<dbReference type="PROSITE" id="PS50237">
    <property type="entry name" value="HECT"/>
    <property type="match status" value="1"/>
</dbReference>
<evidence type="ECO:0000256" key="7">
    <source>
        <dbReference type="PROSITE-ProRule" id="PRU00104"/>
    </source>
</evidence>
<evidence type="ECO:0000256" key="5">
    <source>
        <dbReference type="ARBA" id="ARBA00022679"/>
    </source>
</evidence>
<dbReference type="Proteomes" id="UP000494163">
    <property type="component" value="Chromosome 3L"/>
</dbReference>
<evidence type="ECO:0000256" key="2">
    <source>
        <dbReference type="ARBA" id="ARBA00004496"/>
    </source>
</evidence>
<organism evidence="10 11">
    <name type="scientific">Drosophila busckii</name>
    <name type="common">Fruit fly</name>
    <dbReference type="NCBI Taxonomy" id="30019"/>
    <lineage>
        <taxon>Eukaryota</taxon>
        <taxon>Metazoa</taxon>
        <taxon>Ecdysozoa</taxon>
        <taxon>Arthropoda</taxon>
        <taxon>Hexapoda</taxon>
        <taxon>Insecta</taxon>
        <taxon>Pterygota</taxon>
        <taxon>Neoptera</taxon>
        <taxon>Endopterygota</taxon>
        <taxon>Diptera</taxon>
        <taxon>Brachycera</taxon>
        <taxon>Muscomorpha</taxon>
        <taxon>Ephydroidea</taxon>
        <taxon>Drosophilidae</taxon>
        <taxon>Drosophila</taxon>
    </lineage>
</organism>
<keyword evidence="4" id="KW-0963">Cytoplasm</keyword>
<dbReference type="GO" id="GO:0009966">
    <property type="term" value="P:regulation of signal transduction"/>
    <property type="evidence" value="ECO:0007669"/>
    <property type="project" value="UniProtKB-ARBA"/>
</dbReference>
<dbReference type="PANTHER" id="PTHR45700:SF8">
    <property type="entry name" value="HECT-TYPE E3 UBIQUITIN TRANSFERASE"/>
    <property type="match status" value="1"/>
</dbReference>
<keyword evidence="6 7" id="KW-0833">Ubl conjugation pathway</keyword>
<gene>
    <name evidence="10" type="ORF">Dbus_chr3Lg158</name>
</gene>
<evidence type="ECO:0000256" key="3">
    <source>
        <dbReference type="ARBA" id="ARBA00012485"/>
    </source>
</evidence>
<dbReference type="EC" id="2.3.2.26" evidence="3"/>
<dbReference type="FunFam" id="3.30.2160.10:FF:000004">
    <property type="entry name" value="probable E3 ubiquitin-protein ligase HERC4 isoform X1"/>
    <property type="match status" value="1"/>
</dbReference>
<feature type="transmembrane region" description="Helical" evidence="8">
    <location>
        <begin position="84"/>
        <end position="106"/>
    </location>
</feature>
<evidence type="ECO:0000256" key="8">
    <source>
        <dbReference type="SAM" id="Phobius"/>
    </source>
</evidence>
<accession>A0A0M4EMJ8</accession>
<dbReference type="STRING" id="30019.A0A0M4EMJ8"/>
<dbReference type="InterPro" id="IPR000569">
    <property type="entry name" value="HECT_dom"/>
</dbReference>
<dbReference type="CDD" id="cd00078">
    <property type="entry name" value="HECTc"/>
    <property type="match status" value="1"/>
</dbReference>
<dbReference type="Gene3D" id="3.30.2410.10">
    <property type="entry name" value="Hect, E3 ligase catalytic domain"/>
    <property type="match status" value="1"/>
</dbReference>
<evidence type="ECO:0000313" key="11">
    <source>
        <dbReference type="Proteomes" id="UP000494163"/>
    </source>
</evidence>
<dbReference type="Pfam" id="PF00632">
    <property type="entry name" value="HECT"/>
    <property type="match status" value="1"/>
</dbReference>
<dbReference type="PANTHER" id="PTHR45700">
    <property type="entry name" value="UBIQUITIN-PROTEIN LIGASE E3C"/>
    <property type="match status" value="1"/>
</dbReference>
<keyword evidence="11" id="KW-1185">Reference proteome</keyword>
<evidence type="ECO:0000259" key="9">
    <source>
        <dbReference type="PROSITE" id="PS50237"/>
    </source>
</evidence>
<keyword evidence="5" id="KW-0808">Transferase</keyword>
<feature type="non-terminal residue" evidence="10">
    <location>
        <position position="1"/>
    </location>
</feature>
<dbReference type="SMART" id="SM00119">
    <property type="entry name" value="HECTc"/>
    <property type="match status" value="1"/>
</dbReference>
<comment type="subcellular location">
    <subcellularLocation>
        <location evidence="2">Cytoplasm</location>
    </subcellularLocation>
</comment>
<dbReference type="GO" id="GO:0005737">
    <property type="term" value="C:cytoplasm"/>
    <property type="evidence" value="ECO:0007669"/>
    <property type="project" value="UniProtKB-SubCell"/>
</dbReference>
<dbReference type="Gene3D" id="3.90.1750.10">
    <property type="entry name" value="Hect, E3 ligase catalytic domains"/>
    <property type="match status" value="1"/>
</dbReference>
<protein>
    <recommendedName>
        <fullName evidence="3">HECT-type E3 ubiquitin transferase</fullName>
        <ecNumber evidence="3">2.3.2.26</ecNumber>
    </recommendedName>
</protein>
<keyword evidence="8" id="KW-0812">Transmembrane</keyword>
<dbReference type="EMBL" id="CP012525">
    <property type="protein sequence ID" value="ALC42992.1"/>
    <property type="molecule type" value="Genomic_DNA"/>
</dbReference>
<dbReference type="InterPro" id="IPR035983">
    <property type="entry name" value="Hect_E3_ubiquitin_ligase"/>
</dbReference>
<sequence>LNVTRDNIVQDSLRELQRYNQSDLKKPLKIKFCGEEAEDAGGVRKEFFMLLLKDLIDPKYGMFKEFEDTHVLWFADVSFETENMYFLIGVLCGLAIYNFTIINLPFPLALYKKLLKKSVDLSDLREMSPAEANSMQALLDYKGDDFKETFDLNFEISRDIYGESETQPLKPNGGNIPVTLENKQEFVDLYVDFIFNKSVELHYRAFHEGFMKVCSGRVLQIFQPEELMAVVVGNEEYDWQALKDNCEYKTGYTSGDETVKWFWEVFHELPEAEKKKFLLYLTGSDRIPIQGMKAIKIIIQPTSDERFLPVAHTCFNLLDLPRYKTKERLRYKLQQAIQQTQGFSLI</sequence>
<feature type="active site" description="Glycyl thioester intermediate" evidence="7">
    <location>
        <position position="314"/>
    </location>
</feature>
<keyword evidence="8" id="KW-0472">Membrane</keyword>
<evidence type="ECO:0000256" key="6">
    <source>
        <dbReference type="ARBA" id="ARBA00022786"/>
    </source>
</evidence>
<dbReference type="GO" id="GO:0000209">
    <property type="term" value="P:protein polyubiquitination"/>
    <property type="evidence" value="ECO:0007669"/>
    <property type="project" value="InterPro"/>
</dbReference>
<dbReference type="Gene3D" id="3.30.2160.10">
    <property type="entry name" value="Hect, E3 ligase catalytic domain"/>
    <property type="match status" value="1"/>
</dbReference>
<dbReference type="InterPro" id="IPR044611">
    <property type="entry name" value="E3A/B/C-like"/>
</dbReference>
<comment type="catalytic activity">
    <reaction evidence="1">
        <text>S-ubiquitinyl-[E2 ubiquitin-conjugating enzyme]-L-cysteine + [acceptor protein]-L-lysine = [E2 ubiquitin-conjugating enzyme]-L-cysteine + N(6)-ubiquitinyl-[acceptor protein]-L-lysine.</text>
        <dbReference type="EC" id="2.3.2.26"/>
    </reaction>
</comment>
<dbReference type="GO" id="GO:0061630">
    <property type="term" value="F:ubiquitin protein ligase activity"/>
    <property type="evidence" value="ECO:0007669"/>
    <property type="project" value="UniProtKB-EC"/>
</dbReference>
<feature type="domain" description="HECT" evidence="9">
    <location>
        <begin position="20"/>
        <end position="346"/>
    </location>
</feature>
<dbReference type="OrthoDB" id="5981550at2759"/>
<evidence type="ECO:0000313" key="10">
    <source>
        <dbReference type="EMBL" id="ALC42992.1"/>
    </source>
</evidence>
<reference evidence="10 11" key="1">
    <citation type="submission" date="2015-08" db="EMBL/GenBank/DDBJ databases">
        <title>Ancestral chromatin configuration constrains chromatin evolution on differentiating sex chromosomes in Drosophila.</title>
        <authorList>
            <person name="Zhou Q."/>
            <person name="Bachtrog D."/>
        </authorList>
    </citation>
    <scope>NUCLEOTIDE SEQUENCE [LARGE SCALE GENOMIC DNA]</scope>
    <source>
        <tissue evidence="10">Whole larvae</tissue>
    </source>
</reference>
<proteinExistence type="predicted"/>
<dbReference type="FunFam" id="3.30.2410.10:FF:000003">
    <property type="entry name" value="probable E3 ubiquitin-protein ligase HERC4 isoform X1"/>
    <property type="match status" value="1"/>
</dbReference>
<name>A0A0M4EMJ8_DROBS</name>
<dbReference type="SMR" id="A0A0M4EMJ8"/>